<dbReference type="PANTHER" id="PTHR23426:SF65">
    <property type="entry name" value="FERREDOXIN-2, MITOCHONDRIAL"/>
    <property type="match status" value="1"/>
</dbReference>
<dbReference type="InterPro" id="IPR012675">
    <property type="entry name" value="Beta-grasp_dom_sf"/>
</dbReference>
<evidence type="ECO:0000256" key="6">
    <source>
        <dbReference type="ARBA" id="ARBA00034078"/>
    </source>
</evidence>
<keyword evidence="9" id="KW-1185">Reference proteome</keyword>
<reference evidence="8" key="1">
    <citation type="submission" date="2020-08" db="EMBL/GenBank/DDBJ databases">
        <title>Multicomponent nature underlies the extraordinary mechanical properties of spider dragline silk.</title>
        <authorList>
            <person name="Kono N."/>
            <person name="Nakamura H."/>
            <person name="Mori M."/>
            <person name="Yoshida Y."/>
            <person name="Ohtoshi R."/>
            <person name="Malay A.D."/>
            <person name="Moran D.A.P."/>
            <person name="Tomita M."/>
            <person name="Numata K."/>
            <person name="Arakawa K."/>
        </authorList>
    </citation>
    <scope>NUCLEOTIDE SEQUENCE</scope>
</reference>
<dbReference type="CDD" id="cd00207">
    <property type="entry name" value="fer2"/>
    <property type="match status" value="1"/>
</dbReference>
<feature type="compositionally biased region" description="Polar residues" evidence="7">
    <location>
        <begin position="212"/>
        <end position="222"/>
    </location>
</feature>
<dbReference type="GO" id="GO:0005739">
    <property type="term" value="C:mitochondrion"/>
    <property type="evidence" value="ECO:0007669"/>
    <property type="project" value="TreeGrafter"/>
</dbReference>
<comment type="caution">
    <text evidence="8">The sequence shown here is derived from an EMBL/GenBank/DDBJ whole genome shotgun (WGS) entry which is preliminary data.</text>
</comment>
<proteinExistence type="inferred from homology"/>
<evidence type="ECO:0000313" key="8">
    <source>
        <dbReference type="EMBL" id="GFS46679.1"/>
    </source>
</evidence>
<dbReference type="Proteomes" id="UP000887013">
    <property type="component" value="Unassembled WGS sequence"/>
</dbReference>
<gene>
    <name evidence="8" type="primary">NCL1_41720</name>
    <name evidence="8" type="ORF">NPIL_147971</name>
</gene>
<evidence type="ECO:0000313" key="9">
    <source>
        <dbReference type="Proteomes" id="UP000887013"/>
    </source>
</evidence>
<keyword evidence="5" id="KW-0411">Iron-sulfur</keyword>
<feature type="compositionally biased region" description="Low complexity" evidence="7">
    <location>
        <begin position="202"/>
        <end position="211"/>
    </location>
</feature>
<evidence type="ECO:0000256" key="4">
    <source>
        <dbReference type="ARBA" id="ARBA00023004"/>
    </source>
</evidence>
<dbReference type="InterPro" id="IPR001055">
    <property type="entry name" value="Adrenodoxin-like"/>
</dbReference>
<comment type="similarity">
    <text evidence="1">Belongs to the adrenodoxin/putidaredoxin family.</text>
</comment>
<dbReference type="GO" id="GO:0009055">
    <property type="term" value="F:electron transfer activity"/>
    <property type="evidence" value="ECO:0007669"/>
    <property type="project" value="TreeGrafter"/>
</dbReference>
<comment type="cofactor">
    <cofactor evidence="6">
        <name>[2Fe-2S] cluster</name>
        <dbReference type="ChEBI" id="CHEBI:190135"/>
    </cofactor>
</comment>
<dbReference type="GO" id="GO:0051537">
    <property type="term" value="F:2 iron, 2 sulfur cluster binding"/>
    <property type="evidence" value="ECO:0007669"/>
    <property type="project" value="UniProtKB-KW"/>
</dbReference>
<keyword evidence="2" id="KW-0001">2Fe-2S</keyword>
<dbReference type="InterPro" id="IPR001041">
    <property type="entry name" value="2Fe-2S_ferredoxin-type"/>
</dbReference>
<dbReference type="GO" id="GO:0140647">
    <property type="term" value="P:P450-containing electron transport chain"/>
    <property type="evidence" value="ECO:0007669"/>
    <property type="project" value="InterPro"/>
</dbReference>
<evidence type="ECO:0008006" key="10">
    <source>
        <dbReference type="Google" id="ProtNLM"/>
    </source>
</evidence>
<evidence type="ECO:0000256" key="2">
    <source>
        <dbReference type="ARBA" id="ARBA00022714"/>
    </source>
</evidence>
<dbReference type="PANTHER" id="PTHR23426">
    <property type="entry name" value="FERREDOXIN/ADRENODOXIN"/>
    <property type="match status" value="1"/>
</dbReference>
<evidence type="ECO:0000256" key="3">
    <source>
        <dbReference type="ARBA" id="ARBA00022723"/>
    </source>
</evidence>
<feature type="region of interest" description="Disordered" evidence="7">
    <location>
        <begin position="194"/>
        <end position="229"/>
    </location>
</feature>
<dbReference type="Gene3D" id="3.10.20.30">
    <property type="match status" value="1"/>
</dbReference>
<dbReference type="InterPro" id="IPR036010">
    <property type="entry name" value="2Fe-2S_ferredoxin-like_sf"/>
</dbReference>
<protein>
    <recommendedName>
        <fullName evidence="10">Ferredoxin</fullName>
    </recommendedName>
</protein>
<evidence type="ECO:0000256" key="7">
    <source>
        <dbReference type="SAM" id="MobiDB-lite"/>
    </source>
</evidence>
<evidence type="ECO:0000256" key="1">
    <source>
        <dbReference type="ARBA" id="ARBA00010914"/>
    </source>
</evidence>
<keyword evidence="3" id="KW-0479">Metal-binding</keyword>
<name>A0A8X6IIN6_NEPPI</name>
<dbReference type="OrthoDB" id="268593at2759"/>
<dbReference type="GO" id="GO:0046872">
    <property type="term" value="F:metal ion binding"/>
    <property type="evidence" value="ECO:0007669"/>
    <property type="project" value="UniProtKB-KW"/>
</dbReference>
<dbReference type="SUPFAM" id="SSF54292">
    <property type="entry name" value="2Fe-2S ferredoxin-like"/>
    <property type="match status" value="1"/>
</dbReference>
<accession>A0A8X6IIN6</accession>
<dbReference type="AlphaFoldDB" id="A0A8X6IIN6"/>
<dbReference type="EMBL" id="BMAW01090820">
    <property type="protein sequence ID" value="GFS46679.1"/>
    <property type="molecule type" value="Genomic_DNA"/>
</dbReference>
<evidence type="ECO:0000256" key="5">
    <source>
        <dbReference type="ARBA" id="ARBA00023014"/>
    </source>
</evidence>
<sequence>MQITLLFGLHEVHFVSEISDACISTTPVLNKFLNSKMFSSTILCTNVRLYQRVLKCFSSHRSIYFNIHDKKIVNEENMIKIIFIKPSGEKYELKGNEGWCLVELVQNNNLKEEFQDYGFCYASNWCRTCHVYFKPEDYNKLPVVSSEELYHIKRDPGQIIGSSRLGCQIRLAKNMEGMEVRLPIRFTTMESDLESLPDQDMSSNSSSSCASTPTQPENFHSTCQRKKTH</sequence>
<keyword evidence="4" id="KW-0408">Iron</keyword>
<organism evidence="8 9">
    <name type="scientific">Nephila pilipes</name>
    <name type="common">Giant wood spider</name>
    <name type="synonym">Nephila maculata</name>
    <dbReference type="NCBI Taxonomy" id="299642"/>
    <lineage>
        <taxon>Eukaryota</taxon>
        <taxon>Metazoa</taxon>
        <taxon>Ecdysozoa</taxon>
        <taxon>Arthropoda</taxon>
        <taxon>Chelicerata</taxon>
        <taxon>Arachnida</taxon>
        <taxon>Araneae</taxon>
        <taxon>Araneomorphae</taxon>
        <taxon>Entelegynae</taxon>
        <taxon>Araneoidea</taxon>
        <taxon>Nephilidae</taxon>
        <taxon>Nephila</taxon>
    </lineage>
</organism>